<comment type="caution">
    <text evidence="12">The sequence shown here is derived from an EMBL/GenBank/DDBJ whole genome shotgun (WGS) entry which is preliminary data.</text>
</comment>
<dbReference type="SMART" id="SM00647">
    <property type="entry name" value="IBR"/>
    <property type="match status" value="2"/>
</dbReference>
<feature type="compositionally biased region" description="Low complexity" evidence="10">
    <location>
        <begin position="81"/>
        <end position="91"/>
    </location>
</feature>
<dbReference type="GO" id="GO:0016567">
    <property type="term" value="P:protein ubiquitination"/>
    <property type="evidence" value="ECO:0007669"/>
    <property type="project" value="InterPro"/>
</dbReference>
<evidence type="ECO:0000256" key="1">
    <source>
        <dbReference type="ARBA" id="ARBA00001798"/>
    </source>
</evidence>
<feature type="region of interest" description="Disordered" evidence="10">
    <location>
        <begin position="151"/>
        <end position="210"/>
    </location>
</feature>
<dbReference type="EC" id="2.3.2.31" evidence="2"/>
<proteinExistence type="predicted"/>
<evidence type="ECO:0000256" key="5">
    <source>
        <dbReference type="ARBA" id="ARBA00022737"/>
    </source>
</evidence>
<feature type="compositionally biased region" description="Pro residues" evidence="10">
    <location>
        <begin position="59"/>
        <end position="70"/>
    </location>
</feature>
<evidence type="ECO:0000256" key="8">
    <source>
        <dbReference type="ARBA" id="ARBA00022833"/>
    </source>
</evidence>
<feature type="compositionally biased region" description="Polar residues" evidence="10">
    <location>
        <begin position="304"/>
        <end position="313"/>
    </location>
</feature>
<keyword evidence="4" id="KW-0479">Metal-binding</keyword>
<feature type="compositionally biased region" description="Basic residues" evidence="10">
    <location>
        <begin position="1"/>
        <end position="18"/>
    </location>
</feature>
<dbReference type="PANTHER" id="PTHR11685">
    <property type="entry name" value="RBR FAMILY RING FINGER AND IBR DOMAIN-CONTAINING"/>
    <property type="match status" value="1"/>
</dbReference>
<dbReference type="CDD" id="cd20336">
    <property type="entry name" value="Rcat_RBR"/>
    <property type="match status" value="1"/>
</dbReference>
<dbReference type="InterPro" id="IPR002867">
    <property type="entry name" value="IBR_dom"/>
</dbReference>
<dbReference type="InterPro" id="IPR031127">
    <property type="entry name" value="E3_UB_ligase_RBR"/>
</dbReference>
<dbReference type="GO" id="GO:0061630">
    <property type="term" value="F:ubiquitin protein ligase activity"/>
    <property type="evidence" value="ECO:0007669"/>
    <property type="project" value="UniProtKB-EC"/>
</dbReference>
<evidence type="ECO:0000256" key="6">
    <source>
        <dbReference type="ARBA" id="ARBA00022771"/>
    </source>
</evidence>
<dbReference type="STRING" id="78410.A0A0P7BFW0"/>
<evidence type="ECO:0000256" key="10">
    <source>
        <dbReference type="SAM" id="MobiDB-lite"/>
    </source>
</evidence>
<keyword evidence="5" id="KW-0677">Repeat</keyword>
<dbReference type="Gene3D" id="1.20.120.1750">
    <property type="match status" value="1"/>
</dbReference>
<protein>
    <recommendedName>
        <fullName evidence="2">RBR-type E3 ubiquitin transferase</fullName>
        <ecNumber evidence="2">2.3.2.31</ecNumber>
    </recommendedName>
</protein>
<reference evidence="12 13" key="1">
    <citation type="submission" date="2015-09" db="EMBL/GenBank/DDBJ databases">
        <title>Draft genome of a European isolate of the apple canker pathogen Neonectria ditissima.</title>
        <authorList>
            <person name="Gomez-Cortecero A."/>
            <person name="Harrison R.J."/>
            <person name="Armitage A.D."/>
        </authorList>
    </citation>
    <scope>NUCLEOTIDE SEQUENCE [LARGE SCALE GENOMIC DNA]</scope>
    <source>
        <strain evidence="12 13">R09/05</strain>
    </source>
</reference>
<keyword evidence="6" id="KW-0863">Zinc-finger</keyword>
<feature type="compositionally biased region" description="Basic and acidic residues" evidence="10">
    <location>
        <begin position="289"/>
        <end position="303"/>
    </location>
</feature>
<dbReference type="OrthoDB" id="1431934at2759"/>
<keyword evidence="13" id="KW-1185">Reference proteome</keyword>
<feature type="coiled-coil region" evidence="9">
    <location>
        <begin position="464"/>
        <end position="505"/>
    </location>
</feature>
<evidence type="ECO:0000256" key="4">
    <source>
        <dbReference type="ARBA" id="ARBA00022723"/>
    </source>
</evidence>
<feature type="region of interest" description="Disordered" evidence="10">
    <location>
        <begin position="248"/>
        <end position="267"/>
    </location>
</feature>
<gene>
    <name evidence="12" type="ORF">AK830_g2230</name>
</gene>
<dbReference type="EMBL" id="LKCW01000021">
    <property type="protein sequence ID" value="KPM44312.1"/>
    <property type="molecule type" value="Genomic_DNA"/>
</dbReference>
<feature type="domain" description="RING-type" evidence="11">
    <location>
        <begin position="304"/>
        <end position="576"/>
    </location>
</feature>
<feature type="region of interest" description="Disordered" evidence="10">
    <location>
        <begin position="287"/>
        <end position="313"/>
    </location>
</feature>
<keyword evidence="8" id="KW-0862">Zinc</keyword>
<dbReference type="PROSITE" id="PS51873">
    <property type="entry name" value="TRIAD"/>
    <property type="match status" value="1"/>
</dbReference>
<dbReference type="AlphaFoldDB" id="A0A0P7BFW0"/>
<comment type="catalytic activity">
    <reaction evidence="1">
        <text>[E2 ubiquitin-conjugating enzyme]-S-ubiquitinyl-L-cysteine + [acceptor protein]-L-lysine = [E2 ubiquitin-conjugating enzyme]-L-cysteine + [acceptor protein]-N(6)-ubiquitinyl-L-lysine.</text>
        <dbReference type="EC" id="2.3.2.31"/>
    </reaction>
</comment>
<evidence type="ECO:0000313" key="12">
    <source>
        <dbReference type="EMBL" id="KPM44312.1"/>
    </source>
</evidence>
<accession>A0A0P7BFW0</accession>
<dbReference type="Pfam" id="PF01485">
    <property type="entry name" value="IBR"/>
    <property type="match status" value="1"/>
</dbReference>
<name>A0A0P7BFW0_9HYPO</name>
<sequence>MFRNFKKKATTVFRKKKAPTSTDPPPDYSSVTTTDTTNTDLNTTFSTLTTNARDREAVPPAPLPPSPPLAPLIQREPTPPLELETPVAEPVDPTPEPAHSDPFAPKYVPYIEASPLKNNMLVNAGIYGHINPDIMGGFGGDDESIWLVDDEETDEEQQGHDEDEDEATRETLAETGSQHNSDTRSEAQSRQSRSSHRSQRSRTSSREEVPLILDPLQQQAPSAPNPMSAQPAFHYNTPALLDDDEFASFSTTTPETPPSNRTSMPRLGYAPISASILDLDDMAIDDFEEPPKEAPKSRDETIQRDTTIPASSSTSLNPYVALFEQQDRAMTVAYLRRLDQSGDEVADDFRCPECRELLEYADIQRYANKQTFMRYETLALRAAMSEADNFAWCTSGCGSGQIHESGDEQPIVTCLHCSHRSCFHHKVPWHENLSCDEYDQLLADPENFRSRLELENEAWSESQRAQLEADRAMAQNMMADEQAEMQRREERARQERDQARKAAELVRQIAARRKREEKQSEATVNSTTKPCPGCGWAIEKNDGCSHMTCIQCKFEFCWSCYNKWQKRHNVNCRGGR</sequence>
<dbReference type="CDD" id="cd20335">
    <property type="entry name" value="BRcat_RBR"/>
    <property type="match status" value="1"/>
</dbReference>
<feature type="compositionally biased region" description="Low complexity" evidence="10">
    <location>
        <begin position="250"/>
        <end position="263"/>
    </location>
</feature>
<feature type="compositionally biased region" description="Low complexity" evidence="10">
    <location>
        <begin position="28"/>
        <end position="50"/>
    </location>
</feature>
<dbReference type="SUPFAM" id="SSF57850">
    <property type="entry name" value="RING/U-box"/>
    <property type="match status" value="2"/>
</dbReference>
<dbReference type="InterPro" id="IPR044066">
    <property type="entry name" value="TRIAD_supradom"/>
</dbReference>
<dbReference type="Proteomes" id="UP000050424">
    <property type="component" value="Unassembled WGS sequence"/>
</dbReference>
<keyword evidence="9" id="KW-0175">Coiled coil</keyword>
<keyword evidence="7" id="KW-0833">Ubl conjugation pathway</keyword>
<evidence type="ECO:0000256" key="3">
    <source>
        <dbReference type="ARBA" id="ARBA00022679"/>
    </source>
</evidence>
<evidence type="ECO:0000256" key="2">
    <source>
        <dbReference type="ARBA" id="ARBA00012251"/>
    </source>
</evidence>
<evidence type="ECO:0000313" key="13">
    <source>
        <dbReference type="Proteomes" id="UP000050424"/>
    </source>
</evidence>
<feature type="region of interest" description="Disordered" evidence="10">
    <location>
        <begin position="1"/>
        <end position="106"/>
    </location>
</feature>
<dbReference type="Pfam" id="PF22191">
    <property type="entry name" value="IBR_1"/>
    <property type="match status" value="1"/>
</dbReference>
<evidence type="ECO:0000259" key="11">
    <source>
        <dbReference type="PROSITE" id="PS51873"/>
    </source>
</evidence>
<dbReference type="GO" id="GO:0008270">
    <property type="term" value="F:zinc ion binding"/>
    <property type="evidence" value="ECO:0007669"/>
    <property type="project" value="UniProtKB-KW"/>
</dbReference>
<organism evidence="12 13">
    <name type="scientific">Neonectria ditissima</name>
    <dbReference type="NCBI Taxonomy" id="78410"/>
    <lineage>
        <taxon>Eukaryota</taxon>
        <taxon>Fungi</taxon>
        <taxon>Dikarya</taxon>
        <taxon>Ascomycota</taxon>
        <taxon>Pezizomycotina</taxon>
        <taxon>Sordariomycetes</taxon>
        <taxon>Hypocreomycetidae</taxon>
        <taxon>Hypocreales</taxon>
        <taxon>Nectriaceae</taxon>
        <taxon>Neonectria</taxon>
    </lineage>
</organism>
<evidence type="ECO:0000256" key="9">
    <source>
        <dbReference type="SAM" id="Coils"/>
    </source>
</evidence>
<evidence type="ECO:0000256" key="7">
    <source>
        <dbReference type="ARBA" id="ARBA00022786"/>
    </source>
</evidence>
<keyword evidence="3" id="KW-0808">Transferase</keyword>
<feature type="compositionally biased region" description="Acidic residues" evidence="10">
    <location>
        <begin position="151"/>
        <end position="167"/>
    </location>
</feature>